<proteinExistence type="predicted"/>
<gene>
    <name evidence="1" type="ORF">DWZ32_09160</name>
    <name evidence="2" type="ORF">EAJ06_22235</name>
</gene>
<reference evidence="2 4" key="2">
    <citation type="journal article" date="2019" name="Science, e1252229">
        <title>Invertible promoters mediate bacterial phase variation, antibiotic resistance, and host adaptation in the gut.</title>
        <authorList>
            <person name="Jiang X."/>
            <person name="Hall A.B."/>
            <person name="Arthur T.D."/>
            <person name="Plichta D.R."/>
            <person name="Covington C.T."/>
            <person name="Poyet M."/>
            <person name="Crothers J."/>
            <person name="Moses P.L."/>
            <person name="Tolonen A.C."/>
            <person name="Vlamakis H."/>
            <person name="Alm E.J."/>
            <person name="Xavier R.J."/>
        </authorList>
    </citation>
    <scope>NUCLEOTIDE SEQUENCE [LARGE SCALE GENOMIC DNA]</scope>
    <source>
        <strain evidence="4">bf_0095</strain>
        <strain evidence="2">Bf_0095</strain>
    </source>
</reference>
<dbReference type="Proteomes" id="UP000286003">
    <property type="component" value="Unassembled WGS sequence"/>
</dbReference>
<dbReference type="Proteomes" id="UP000291191">
    <property type="component" value="Unassembled WGS sequence"/>
</dbReference>
<reference evidence="1 3" key="1">
    <citation type="submission" date="2018-08" db="EMBL/GenBank/DDBJ databases">
        <title>A genome reference for cultivated species of the human gut microbiota.</title>
        <authorList>
            <person name="Zou Y."/>
            <person name="Xue W."/>
            <person name="Luo G."/>
        </authorList>
    </citation>
    <scope>NUCLEOTIDE SEQUENCE [LARGE SCALE GENOMIC DNA]</scope>
    <source>
        <strain evidence="1 3">AF31-23</strain>
    </source>
</reference>
<dbReference type="InterPro" id="IPR021352">
    <property type="entry name" value="DUF2971"/>
</dbReference>
<evidence type="ECO:0000313" key="3">
    <source>
        <dbReference type="Proteomes" id="UP000286003"/>
    </source>
</evidence>
<dbReference type="OrthoDB" id="190848at2"/>
<dbReference type="Pfam" id="PF11185">
    <property type="entry name" value="DUF2971"/>
    <property type="match status" value="1"/>
</dbReference>
<name>A0A3E4KSM4_9BACE</name>
<accession>A0A3E4KSM4</accession>
<protein>
    <submittedName>
        <fullName evidence="2">DUF2971 domain-containing protein</fullName>
    </submittedName>
</protein>
<organism evidence="2 4">
    <name type="scientific">Bacteroides intestinalis</name>
    <dbReference type="NCBI Taxonomy" id="329854"/>
    <lineage>
        <taxon>Bacteria</taxon>
        <taxon>Pseudomonadati</taxon>
        <taxon>Bacteroidota</taxon>
        <taxon>Bacteroidia</taxon>
        <taxon>Bacteroidales</taxon>
        <taxon>Bacteroidaceae</taxon>
        <taxon>Bacteroides</taxon>
    </lineage>
</organism>
<keyword evidence="4" id="KW-1185">Reference proteome</keyword>
<comment type="caution">
    <text evidence="2">The sequence shown here is derived from an EMBL/GenBank/DDBJ whole genome shotgun (WGS) entry which is preliminary data.</text>
</comment>
<evidence type="ECO:0000313" key="2">
    <source>
        <dbReference type="EMBL" id="RYT75203.1"/>
    </source>
</evidence>
<evidence type="ECO:0000313" key="1">
    <source>
        <dbReference type="EMBL" id="RHN07710.1"/>
    </source>
</evidence>
<sequence>MLTDKDLELSNIKGISEVFNQRIYKYVGYEDAIKYVLIDKNTLKFSSPNDFNDPFDCYEGFVNFSNVPPSATLDDTAKRLLDRSIVKEASSRTKQVLNDRRTRLNFFKEQKKDYRVSCFSKVYDEVLMWSHYANKHTGVCIGFEFPIEPLPKDFIVFPVVYKDSVQPFDVYANPFRIILHWIITKSHHWKYEKEVRAIIKNDSRKLLNDGNNYYYVIEKDWIKEIVFGCKVSDKVVEKTIKLIRKNGFKNILIKRMFINPDNFSLEENIIADIQNYKNKVK</sequence>
<dbReference type="EMBL" id="QRQM01000008">
    <property type="protein sequence ID" value="RHN07710.1"/>
    <property type="molecule type" value="Genomic_DNA"/>
</dbReference>
<evidence type="ECO:0000313" key="4">
    <source>
        <dbReference type="Proteomes" id="UP000291191"/>
    </source>
</evidence>
<dbReference type="AlphaFoldDB" id="A0A3E4KSM4"/>
<dbReference type="RefSeq" id="WP_117707549.1">
    <property type="nucleotide sequence ID" value="NZ_JADNLS010000027.1"/>
</dbReference>
<dbReference type="EMBL" id="RCXO01000044">
    <property type="protein sequence ID" value="RYT75203.1"/>
    <property type="molecule type" value="Genomic_DNA"/>
</dbReference>